<dbReference type="Proteomes" id="UP001408789">
    <property type="component" value="Unassembled WGS sequence"/>
</dbReference>
<feature type="region of interest" description="Disordered" evidence="1">
    <location>
        <begin position="842"/>
        <end position="878"/>
    </location>
</feature>
<feature type="domain" description="JmjC" evidence="3">
    <location>
        <begin position="191"/>
        <end position="340"/>
    </location>
</feature>
<dbReference type="PROSITE" id="PS51184">
    <property type="entry name" value="JMJC"/>
    <property type="match status" value="1"/>
</dbReference>
<dbReference type="GO" id="GO:0034647">
    <property type="term" value="F:histone H3K4me/H3K4me2/H3K4me3 demethylase activity"/>
    <property type="evidence" value="ECO:0007669"/>
    <property type="project" value="TreeGrafter"/>
</dbReference>
<sequence length="946" mass="106132">MAEEVFPWLKSLPLAPEYHPTLIEFQDPISYISKIEEEASRYGICKIIPPVSASSKKTVISNLNRSLSAENPNSSPTFTTRHQQIGFSPRKHQRPVERSVWESGVNYTPPQFELKAKSFEKSHLKNISIQKKVSSSNFTPLELETLFWKAQVDKPFTVEYGNDLVGSAFDETGGGGGGVRQGKKEACDVMTVGESEWNMRKVSRANGSLLSFLKEEIPGVTSPMIYLGMLFSWFAWHVEDHDFHSLNYMHFGGGKIWYGVPMEAAFAFEDVVRMEGYGGEISPTVTFATLGGKTTLMSPELLVKAGIPCCSKQKSCTPEPQSSRLKQRLRNKGDAFVKRTFMQDVMRNNELLFALGKGSPVTLLSEDVLKSLVSNGLNLNGDLVLDQISKNRLYCSYGQPNKNEKVDPACLFSCVTCGSPCYSCVAIVQPSLATAHYFISNEDVNVMDSGLGSSMPNGVASFDKGKLPKRDIIKSSETTTHYFRSSEDVDVMDPGFFSGKLSKSSSKSKEPKESPAALDMLALAYGDSSDSEEAFESTKRTFESKHSLGTYEYGTEVSSGNRKPSIIGSGPLVSPSQRDSSRMHVFCLEHALEVEQRLRRYGGVNLLLLCHQDYQEMNDAARLVGKELGISDNIWTDVGYIDATEKDKELIQWALEEEETATGTQDWAVRLGIDIFHSAKLGRSISYKKQMPYNSVIYNAFRQFSPSNDVLTPKQSGKQKKSIVAGRWCGKVWMSNQVHPLLALRYDDDNDNDNDKQEDLTTVFVFPKMNVKHEKQLMAVTKSVWKRKRAVKGKCLEVEAPPPPFSLADSIENSDHMLQKTSKDRNDVEKKAQELIIISSDESDYEPANSRTNKNFVRRKTGNDRSFDDKKGQQSDIDSTIRTSKRMITHKPARKHEDGIKSKPEKNRNISKKGKEAYVVATSDEEEGLFDCRIRYIWTIDHYMKE</sequence>
<dbReference type="GO" id="GO:0005634">
    <property type="term" value="C:nucleus"/>
    <property type="evidence" value="ECO:0007669"/>
    <property type="project" value="TreeGrafter"/>
</dbReference>
<name>A0AAP0H8C8_9ASTR</name>
<feature type="compositionally biased region" description="Basic and acidic residues" evidence="1">
    <location>
        <begin position="861"/>
        <end position="873"/>
    </location>
</feature>
<keyword evidence="5" id="KW-1185">Reference proteome</keyword>
<proteinExistence type="predicted"/>
<gene>
    <name evidence="4" type="ORF">SSX86_007884</name>
</gene>
<feature type="region of interest" description="Disordered" evidence="1">
    <location>
        <begin position="890"/>
        <end position="911"/>
    </location>
</feature>
<dbReference type="SMART" id="SM00558">
    <property type="entry name" value="JmjC"/>
    <property type="match status" value="1"/>
</dbReference>
<dbReference type="InterPro" id="IPR003347">
    <property type="entry name" value="JmjC_dom"/>
</dbReference>
<evidence type="ECO:0000256" key="1">
    <source>
        <dbReference type="SAM" id="MobiDB-lite"/>
    </source>
</evidence>
<dbReference type="Pfam" id="PF02375">
    <property type="entry name" value="JmjN"/>
    <property type="match status" value="1"/>
</dbReference>
<dbReference type="Gene3D" id="2.60.120.650">
    <property type="entry name" value="Cupin"/>
    <property type="match status" value="1"/>
</dbReference>
<evidence type="ECO:0000259" key="2">
    <source>
        <dbReference type="PROSITE" id="PS51183"/>
    </source>
</evidence>
<dbReference type="GO" id="GO:0000785">
    <property type="term" value="C:chromatin"/>
    <property type="evidence" value="ECO:0007669"/>
    <property type="project" value="TreeGrafter"/>
</dbReference>
<evidence type="ECO:0000259" key="3">
    <source>
        <dbReference type="PROSITE" id="PS51184"/>
    </source>
</evidence>
<accession>A0AAP0H8C8</accession>
<dbReference type="PROSITE" id="PS51183">
    <property type="entry name" value="JMJN"/>
    <property type="match status" value="1"/>
</dbReference>
<reference evidence="4 5" key="1">
    <citation type="submission" date="2024-04" db="EMBL/GenBank/DDBJ databases">
        <title>The reference genome of an endangered Asteraceae, Deinandra increscens subsp. villosa, native to the Central Coast of California.</title>
        <authorList>
            <person name="Guilliams M."/>
            <person name="Hasenstab-Lehman K."/>
            <person name="Meyer R."/>
            <person name="Mcevoy S."/>
        </authorList>
    </citation>
    <scope>NUCLEOTIDE SEQUENCE [LARGE SCALE GENOMIC DNA]</scope>
    <source>
        <tissue evidence="4">Leaf</tissue>
    </source>
</reference>
<dbReference type="SMART" id="SM00545">
    <property type="entry name" value="JmjN"/>
    <property type="match status" value="1"/>
</dbReference>
<dbReference type="InterPro" id="IPR003349">
    <property type="entry name" value="JmjN"/>
</dbReference>
<feature type="region of interest" description="Disordered" evidence="1">
    <location>
        <begin position="68"/>
        <end position="93"/>
    </location>
</feature>
<dbReference type="PANTHER" id="PTHR10694:SF38">
    <property type="entry name" value="LYSINE-SPECIFIC DEMETHYLASE REF6"/>
    <property type="match status" value="1"/>
</dbReference>
<dbReference type="SUPFAM" id="SSF51197">
    <property type="entry name" value="Clavaminate synthase-like"/>
    <property type="match status" value="1"/>
</dbReference>
<dbReference type="Pfam" id="PF02373">
    <property type="entry name" value="JmjC"/>
    <property type="match status" value="1"/>
</dbReference>
<comment type="caution">
    <text evidence="4">The sequence shown here is derived from an EMBL/GenBank/DDBJ whole genome shotgun (WGS) entry which is preliminary data.</text>
</comment>
<evidence type="ECO:0000313" key="5">
    <source>
        <dbReference type="Proteomes" id="UP001408789"/>
    </source>
</evidence>
<feature type="region of interest" description="Disordered" evidence="1">
    <location>
        <begin position="554"/>
        <end position="576"/>
    </location>
</feature>
<evidence type="ECO:0000313" key="4">
    <source>
        <dbReference type="EMBL" id="KAK9073560.1"/>
    </source>
</evidence>
<dbReference type="PANTHER" id="PTHR10694">
    <property type="entry name" value="LYSINE-SPECIFIC DEMETHYLASE"/>
    <property type="match status" value="1"/>
</dbReference>
<feature type="compositionally biased region" description="Basic and acidic residues" evidence="1">
    <location>
        <begin position="895"/>
        <end position="911"/>
    </location>
</feature>
<feature type="domain" description="JmjN" evidence="2">
    <location>
        <begin position="15"/>
        <end position="56"/>
    </location>
</feature>
<protein>
    <submittedName>
        <fullName evidence="4">Uncharacterized protein</fullName>
    </submittedName>
</protein>
<dbReference type="GO" id="GO:0010468">
    <property type="term" value="P:regulation of gene expression"/>
    <property type="evidence" value="ECO:0007669"/>
    <property type="project" value="TreeGrafter"/>
</dbReference>
<organism evidence="4 5">
    <name type="scientific">Deinandra increscens subsp. villosa</name>
    <dbReference type="NCBI Taxonomy" id="3103831"/>
    <lineage>
        <taxon>Eukaryota</taxon>
        <taxon>Viridiplantae</taxon>
        <taxon>Streptophyta</taxon>
        <taxon>Embryophyta</taxon>
        <taxon>Tracheophyta</taxon>
        <taxon>Spermatophyta</taxon>
        <taxon>Magnoliopsida</taxon>
        <taxon>eudicotyledons</taxon>
        <taxon>Gunneridae</taxon>
        <taxon>Pentapetalae</taxon>
        <taxon>asterids</taxon>
        <taxon>campanulids</taxon>
        <taxon>Asterales</taxon>
        <taxon>Asteraceae</taxon>
        <taxon>Asteroideae</taxon>
        <taxon>Heliantheae alliance</taxon>
        <taxon>Madieae</taxon>
        <taxon>Madiinae</taxon>
        <taxon>Deinandra</taxon>
    </lineage>
</organism>
<dbReference type="AlphaFoldDB" id="A0AAP0H8C8"/>
<feature type="compositionally biased region" description="Polar residues" evidence="1">
    <location>
        <begin position="68"/>
        <end position="86"/>
    </location>
</feature>
<dbReference type="EMBL" id="JBCNJP010000009">
    <property type="protein sequence ID" value="KAK9073560.1"/>
    <property type="molecule type" value="Genomic_DNA"/>
</dbReference>